<feature type="region of interest" description="Disordered" evidence="4">
    <location>
        <begin position="206"/>
        <end position="225"/>
    </location>
</feature>
<gene>
    <name evidence="6" type="ORF">JD844_019820</name>
</gene>
<dbReference type="Gene3D" id="1.25.40.20">
    <property type="entry name" value="Ankyrin repeat-containing domain"/>
    <property type="match status" value="2"/>
</dbReference>
<evidence type="ECO:0000313" key="6">
    <source>
        <dbReference type="EMBL" id="KAH0631917.1"/>
    </source>
</evidence>
<feature type="repeat" description="ANK" evidence="3">
    <location>
        <begin position="64"/>
        <end position="96"/>
    </location>
</feature>
<accession>A0ABQ7TQ36</accession>
<dbReference type="InterPro" id="IPR001660">
    <property type="entry name" value="SAM"/>
</dbReference>
<keyword evidence="2 3" id="KW-0040">ANK repeat</keyword>
<dbReference type="InterPro" id="IPR036770">
    <property type="entry name" value="Ankyrin_rpt-contain_sf"/>
</dbReference>
<dbReference type="Pfam" id="PF00536">
    <property type="entry name" value="SAM_1"/>
    <property type="match status" value="1"/>
</dbReference>
<dbReference type="SUPFAM" id="SSF47769">
    <property type="entry name" value="SAM/Pointed domain"/>
    <property type="match status" value="1"/>
</dbReference>
<dbReference type="Proteomes" id="UP000826234">
    <property type="component" value="Unassembled WGS sequence"/>
</dbReference>
<dbReference type="PROSITE" id="PS50297">
    <property type="entry name" value="ANK_REP_REGION"/>
    <property type="match status" value="1"/>
</dbReference>
<sequence length="415" mass="46246">MSTRYHQAAADGNLELLKEATRKDLNTSDTDGMTPTLLVAYHGNLEALEIICRRGGDPDKCDIWGNTPLHHAAANGHIPCVSFLINVGANIFALDNDMRSPLDVAAGRNQYECVRLLDNAATEQTIKNSKRVARLKAQAPQDAERQIRECERRQAKHEHKMNKNFSKGSMHLPRGTATKQKVSNFFASSSLSALPKHLKDTFKMRTKKRGTNEEAGSSGREEDIAAGRTAVMDVFNENDEEELTSKLNRKASISEGEEEEEELRSKSIFSRPGLGNIVFRSNFSTGKNADGTLTKKEDVRFKIPNGLLSFEEPEDAADPDIENDSDDSWAEEEIGWDDGKVETTPLEVFLASQNLDEVLPSLMRENMDLETLMLCSDEDLRNIQMQLGPRKKILNAISRRKEALESPGKVGDTQL</sequence>
<dbReference type="PROSITE" id="PS50088">
    <property type="entry name" value="ANK_REPEAT"/>
    <property type="match status" value="1"/>
</dbReference>
<dbReference type="PANTHER" id="PTHR24161">
    <property type="entry name" value="ANK_REP_REGION DOMAIN-CONTAINING PROTEIN-RELATED"/>
    <property type="match status" value="1"/>
</dbReference>
<feature type="domain" description="SAM" evidence="5">
    <location>
        <begin position="340"/>
        <end position="403"/>
    </location>
</feature>
<dbReference type="SMART" id="SM00454">
    <property type="entry name" value="SAM"/>
    <property type="match status" value="1"/>
</dbReference>
<keyword evidence="1" id="KW-0677">Repeat</keyword>
<dbReference type="PANTHER" id="PTHR24161:SF20">
    <property type="entry name" value="ANKYRIN REPEAT AND SAM DOMAIN-CONTAINING PROTEIN 4B"/>
    <property type="match status" value="1"/>
</dbReference>
<organism evidence="6 7">
    <name type="scientific">Phrynosoma platyrhinos</name>
    <name type="common">Desert horned lizard</name>
    <dbReference type="NCBI Taxonomy" id="52577"/>
    <lineage>
        <taxon>Eukaryota</taxon>
        <taxon>Metazoa</taxon>
        <taxon>Chordata</taxon>
        <taxon>Craniata</taxon>
        <taxon>Vertebrata</taxon>
        <taxon>Euteleostomi</taxon>
        <taxon>Lepidosauria</taxon>
        <taxon>Squamata</taxon>
        <taxon>Bifurcata</taxon>
        <taxon>Unidentata</taxon>
        <taxon>Episquamata</taxon>
        <taxon>Toxicofera</taxon>
        <taxon>Iguania</taxon>
        <taxon>Phrynosomatidae</taxon>
        <taxon>Phrynosomatinae</taxon>
        <taxon>Phrynosoma</taxon>
    </lineage>
</organism>
<feature type="region of interest" description="Disordered" evidence="4">
    <location>
        <begin position="154"/>
        <end position="173"/>
    </location>
</feature>
<evidence type="ECO:0000313" key="7">
    <source>
        <dbReference type="Proteomes" id="UP000826234"/>
    </source>
</evidence>
<dbReference type="Gene3D" id="1.10.150.50">
    <property type="entry name" value="Transcription Factor, Ets-1"/>
    <property type="match status" value="1"/>
</dbReference>
<dbReference type="SUPFAM" id="SSF48403">
    <property type="entry name" value="Ankyrin repeat"/>
    <property type="match status" value="1"/>
</dbReference>
<dbReference type="CDD" id="cd09587">
    <property type="entry name" value="SAM_HARP"/>
    <property type="match status" value="1"/>
</dbReference>
<keyword evidence="7" id="KW-1185">Reference proteome</keyword>
<feature type="region of interest" description="Disordered" evidence="4">
    <location>
        <begin position="237"/>
        <end position="266"/>
    </location>
</feature>
<evidence type="ECO:0000256" key="1">
    <source>
        <dbReference type="ARBA" id="ARBA00022737"/>
    </source>
</evidence>
<reference evidence="6 7" key="1">
    <citation type="journal article" date="2022" name="Gigascience">
        <title>A chromosome-level genome assembly and annotation of the desert horned lizard, Phrynosoma platyrhinos, provides insight into chromosomal rearrangements among reptiles.</title>
        <authorList>
            <person name="Koochekian N."/>
            <person name="Ascanio A."/>
            <person name="Farleigh K."/>
            <person name="Card D.C."/>
            <person name="Schield D.R."/>
            <person name="Castoe T.A."/>
            <person name="Jezkova T."/>
        </authorList>
    </citation>
    <scope>NUCLEOTIDE SEQUENCE [LARGE SCALE GENOMIC DNA]</scope>
    <source>
        <strain evidence="6">NK-2021</strain>
    </source>
</reference>
<proteinExistence type="predicted"/>
<comment type="caution">
    <text evidence="6">The sequence shown here is derived from an EMBL/GenBank/DDBJ whole genome shotgun (WGS) entry which is preliminary data.</text>
</comment>
<evidence type="ECO:0000256" key="2">
    <source>
        <dbReference type="ARBA" id="ARBA00023043"/>
    </source>
</evidence>
<evidence type="ECO:0000259" key="5">
    <source>
        <dbReference type="SMART" id="SM00454"/>
    </source>
</evidence>
<dbReference type="EMBL" id="JAIPUX010000026">
    <property type="protein sequence ID" value="KAH0631917.1"/>
    <property type="molecule type" value="Genomic_DNA"/>
</dbReference>
<evidence type="ECO:0000256" key="3">
    <source>
        <dbReference type="PROSITE-ProRule" id="PRU00023"/>
    </source>
</evidence>
<dbReference type="InterPro" id="IPR037601">
    <property type="entry name" value="ANKS4B_SAM"/>
</dbReference>
<evidence type="ECO:0000256" key="4">
    <source>
        <dbReference type="SAM" id="MobiDB-lite"/>
    </source>
</evidence>
<dbReference type="SMART" id="SM00248">
    <property type="entry name" value="ANK"/>
    <property type="match status" value="3"/>
</dbReference>
<name>A0ABQ7TQ36_PHRPL</name>
<dbReference type="InterPro" id="IPR002110">
    <property type="entry name" value="Ankyrin_rpt"/>
</dbReference>
<protein>
    <recommendedName>
        <fullName evidence="5">SAM domain-containing protein</fullName>
    </recommendedName>
</protein>
<dbReference type="InterPro" id="IPR013761">
    <property type="entry name" value="SAM/pointed_sf"/>
</dbReference>
<dbReference type="Pfam" id="PF12796">
    <property type="entry name" value="Ank_2"/>
    <property type="match status" value="1"/>
</dbReference>